<dbReference type="Gene3D" id="1.20.930.20">
    <property type="entry name" value="Adaptor protein Cbl, N-terminal domain"/>
    <property type="match status" value="1"/>
</dbReference>
<organism evidence="1 2">
    <name type="scientific">Armillaria ostoyae</name>
    <name type="common">Armillaria root rot fungus</name>
    <dbReference type="NCBI Taxonomy" id="47428"/>
    <lineage>
        <taxon>Eukaryota</taxon>
        <taxon>Fungi</taxon>
        <taxon>Dikarya</taxon>
        <taxon>Basidiomycota</taxon>
        <taxon>Agaricomycotina</taxon>
        <taxon>Agaricomycetes</taxon>
        <taxon>Agaricomycetidae</taxon>
        <taxon>Agaricales</taxon>
        <taxon>Marasmiineae</taxon>
        <taxon>Physalacriaceae</taxon>
        <taxon>Armillaria</taxon>
    </lineage>
</organism>
<proteinExistence type="predicted"/>
<gene>
    <name evidence="1" type="ORF">ARMOST_12218</name>
</gene>
<dbReference type="OrthoDB" id="2941697at2759"/>
<evidence type="ECO:0000313" key="2">
    <source>
        <dbReference type="Proteomes" id="UP000219338"/>
    </source>
</evidence>
<accession>A0A284RJG3</accession>
<evidence type="ECO:0000313" key="1">
    <source>
        <dbReference type="EMBL" id="SJL08847.1"/>
    </source>
</evidence>
<dbReference type="InterPro" id="IPR036537">
    <property type="entry name" value="Adaptor_Cbl_N_dom_sf"/>
</dbReference>
<dbReference type="Proteomes" id="UP000219338">
    <property type="component" value="Unassembled WGS sequence"/>
</dbReference>
<name>A0A284RJG3_ARMOS</name>
<evidence type="ECO:0008006" key="3">
    <source>
        <dbReference type="Google" id="ProtNLM"/>
    </source>
</evidence>
<dbReference type="AlphaFoldDB" id="A0A284RJG3"/>
<reference evidence="2" key="1">
    <citation type="journal article" date="2017" name="Nat. Ecol. Evol.">
        <title>Genome expansion and lineage-specific genetic innovations in the forest pathogenic fungi Armillaria.</title>
        <authorList>
            <person name="Sipos G."/>
            <person name="Prasanna A.N."/>
            <person name="Walter M.C."/>
            <person name="O'Connor E."/>
            <person name="Balint B."/>
            <person name="Krizsan K."/>
            <person name="Kiss B."/>
            <person name="Hess J."/>
            <person name="Varga T."/>
            <person name="Slot J."/>
            <person name="Riley R."/>
            <person name="Boka B."/>
            <person name="Rigling D."/>
            <person name="Barry K."/>
            <person name="Lee J."/>
            <person name="Mihaltcheva S."/>
            <person name="LaButti K."/>
            <person name="Lipzen A."/>
            <person name="Waldron R."/>
            <person name="Moloney N.M."/>
            <person name="Sperisen C."/>
            <person name="Kredics L."/>
            <person name="Vagvoelgyi C."/>
            <person name="Patrignani A."/>
            <person name="Fitzpatrick D."/>
            <person name="Nagy I."/>
            <person name="Doyle S."/>
            <person name="Anderson J.B."/>
            <person name="Grigoriev I.V."/>
            <person name="Gueldener U."/>
            <person name="Muensterkoetter M."/>
            <person name="Nagy L.G."/>
        </authorList>
    </citation>
    <scope>NUCLEOTIDE SEQUENCE [LARGE SCALE GENOMIC DNA]</scope>
    <source>
        <strain evidence="2">C18/9</strain>
    </source>
</reference>
<dbReference type="EMBL" id="FUEG01000009">
    <property type="protein sequence ID" value="SJL08847.1"/>
    <property type="molecule type" value="Genomic_DNA"/>
</dbReference>
<keyword evidence="2" id="KW-1185">Reference proteome</keyword>
<sequence length="284" mass="31232">MAETATWLTTLKILSTVGEMAHFPYIGGVATCVITLLETIQAAAQNDEDLQELMKSTKDTTEIVTETVTAHEDSAPHFRHVCEELENYLKGVLPEMEKMHLKRNRGLKRFFRVKNISVAIAGFKQRVQKVKEDFMIRVMTDSRFAIADLEDKLTGLEDKLTGLEDKLIASTVAMDAIGASQRDIQKEIHAVGTLQNERMDAILSSIIIQSQARSSCEELAGDLPSYKPLGRVLLASLLETLHNAIGITDNKKTPESRDNLLSWSNNAASSQSSAGIAVSSSSLL</sequence>
<dbReference type="GO" id="GO:0007166">
    <property type="term" value="P:cell surface receptor signaling pathway"/>
    <property type="evidence" value="ECO:0007669"/>
    <property type="project" value="InterPro"/>
</dbReference>
<protein>
    <recommendedName>
        <fullName evidence="3">Fungal N-terminal domain-containing protein</fullName>
    </recommendedName>
</protein>